<name>A0A7X9X6G3_9BURK</name>
<evidence type="ECO:0000313" key="2">
    <source>
        <dbReference type="Proteomes" id="UP000583127"/>
    </source>
</evidence>
<proteinExistence type="predicted"/>
<sequence length="60" mass="6753">MKVKKTSFDAFGEAETAIRTFLMLVVTPGTWPGIVRAPRSAWRYAKNTARNGAHFSLRLK</sequence>
<comment type="caution">
    <text evidence="1">The sequence shown here is derived from an EMBL/GenBank/DDBJ whole genome shotgun (WGS) entry which is preliminary data.</text>
</comment>
<dbReference type="EMBL" id="JABBFZ010000006">
    <property type="protein sequence ID" value="NML31812.1"/>
    <property type="molecule type" value="Genomic_DNA"/>
</dbReference>
<organism evidence="1 2">
    <name type="scientific">Paraburkholderia antibiotica</name>
    <dbReference type="NCBI Taxonomy" id="2728839"/>
    <lineage>
        <taxon>Bacteria</taxon>
        <taxon>Pseudomonadati</taxon>
        <taxon>Pseudomonadota</taxon>
        <taxon>Betaproteobacteria</taxon>
        <taxon>Burkholderiales</taxon>
        <taxon>Burkholderiaceae</taxon>
        <taxon>Paraburkholderia</taxon>
    </lineage>
</organism>
<keyword evidence="2" id="KW-1185">Reference proteome</keyword>
<gene>
    <name evidence="1" type="ORF">HHL14_13305</name>
</gene>
<dbReference type="AlphaFoldDB" id="A0A7X9X6G3"/>
<protein>
    <submittedName>
        <fullName evidence="1">Uncharacterized protein</fullName>
    </submittedName>
</protein>
<evidence type="ECO:0000313" key="1">
    <source>
        <dbReference type="EMBL" id="NML31812.1"/>
    </source>
</evidence>
<reference evidence="1 2" key="1">
    <citation type="submission" date="2020-04" db="EMBL/GenBank/DDBJ databases">
        <title>Paraburkholderia sp. G-4-1-8 isolated from soil.</title>
        <authorList>
            <person name="Dahal R.H."/>
        </authorList>
    </citation>
    <scope>NUCLEOTIDE SEQUENCE [LARGE SCALE GENOMIC DNA]</scope>
    <source>
        <strain evidence="1 2">G-4-1-8</strain>
    </source>
</reference>
<accession>A0A7X9X6G3</accession>
<dbReference type="RefSeq" id="WP_169498069.1">
    <property type="nucleotide sequence ID" value="NZ_JABBFZ010000006.1"/>
</dbReference>
<dbReference type="Proteomes" id="UP000583127">
    <property type="component" value="Unassembled WGS sequence"/>
</dbReference>